<evidence type="ECO:0000313" key="4">
    <source>
        <dbReference type="Proteomes" id="UP000536100"/>
    </source>
</evidence>
<reference evidence="3 4" key="1">
    <citation type="submission" date="2020-08" db="EMBL/GenBank/DDBJ databases">
        <title>Genomic Encyclopedia of Type Strains, Phase IV (KMG-IV): sequencing the most valuable type-strain genomes for metagenomic binning, comparative biology and taxonomic classification.</title>
        <authorList>
            <person name="Goeker M."/>
        </authorList>
    </citation>
    <scope>NUCLEOTIDE SEQUENCE [LARGE SCALE GENOMIC DNA]</scope>
    <source>
        <strain evidence="3 4">DSM 17989</strain>
    </source>
</reference>
<evidence type="ECO:0000313" key="3">
    <source>
        <dbReference type="EMBL" id="MBB6212937.1"/>
    </source>
</evidence>
<dbReference type="Pfam" id="PF13558">
    <property type="entry name" value="SbcC_Walker_B"/>
    <property type="match status" value="1"/>
</dbReference>
<dbReference type="GO" id="GO:0016887">
    <property type="term" value="F:ATP hydrolysis activity"/>
    <property type="evidence" value="ECO:0007669"/>
    <property type="project" value="InterPro"/>
</dbReference>
<protein>
    <submittedName>
        <fullName evidence="3">Exonuclease SbcC</fullName>
    </submittedName>
</protein>
<dbReference type="PANTHER" id="PTHR32114:SF2">
    <property type="entry name" value="ABC TRANSPORTER ABCH.3"/>
    <property type="match status" value="1"/>
</dbReference>
<feature type="coiled-coil region" evidence="1">
    <location>
        <begin position="578"/>
        <end position="605"/>
    </location>
</feature>
<dbReference type="Proteomes" id="UP000536100">
    <property type="component" value="Unassembled WGS sequence"/>
</dbReference>
<feature type="coiled-coil region" evidence="1">
    <location>
        <begin position="754"/>
        <end position="781"/>
    </location>
</feature>
<accession>A0A7W9ZM48</accession>
<dbReference type="GO" id="GO:0006302">
    <property type="term" value="P:double-strand break repair"/>
    <property type="evidence" value="ECO:0007669"/>
    <property type="project" value="InterPro"/>
</dbReference>
<dbReference type="AlphaFoldDB" id="A0A7W9ZM48"/>
<keyword evidence="3" id="KW-0269">Exonuclease</keyword>
<name>A0A7W9ZM48_9SPIR</name>
<evidence type="ECO:0000256" key="1">
    <source>
        <dbReference type="SAM" id="Coils"/>
    </source>
</evidence>
<dbReference type="Gene3D" id="3.40.50.300">
    <property type="entry name" value="P-loop containing nucleotide triphosphate hydrolases"/>
    <property type="match status" value="2"/>
</dbReference>
<gene>
    <name evidence="3" type="ORF">HNP67_000392</name>
</gene>
<feature type="coiled-coil region" evidence="1">
    <location>
        <begin position="370"/>
        <end position="397"/>
    </location>
</feature>
<organism evidence="3 4">
    <name type="scientific">Borreliella californiensis</name>
    <dbReference type="NCBI Taxonomy" id="373543"/>
    <lineage>
        <taxon>Bacteria</taxon>
        <taxon>Pseudomonadati</taxon>
        <taxon>Spirochaetota</taxon>
        <taxon>Spirochaetia</taxon>
        <taxon>Spirochaetales</taxon>
        <taxon>Borreliaceae</taxon>
        <taxon>Borreliella</taxon>
    </lineage>
</organism>
<dbReference type="PANTHER" id="PTHR32114">
    <property type="entry name" value="ABC TRANSPORTER ABCH.3"/>
    <property type="match status" value="1"/>
</dbReference>
<keyword evidence="1" id="KW-0175">Coiled coil</keyword>
<feature type="domain" description="Rad50/SbcC-type AAA" evidence="2">
    <location>
        <begin position="7"/>
        <end position="213"/>
    </location>
</feature>
<comment type="caution">
    <text evidence="3">The sequence shown here is derived from an EMBL/GenBank/DDBJ whole genome shotgun (WGS) entry which is preliminary data.</text>
</comment>
<evidence type="ECO:0000259" key="2">
    <source>
        <dbReference type="Pfam" id="PF13476"/>
    </source>
</evidence>
<keyword evidence="3" id="KW-0378">Hydrolase</keyword>
<feature type="coiled-coil region" evidence="1">
    <location>
        <begin position="516"/>
        <end position="550"/>
    </location>
</feature>
<dbReference type="Pfam" id="PF13476">
    <property type="entry name" value="AAA_23"/>
    <property type="match status" value="1"/>
</dbReference>
<dbReference type="InterPro" id="IPR027417">
    <property type="entry name" value="P-loop_NTPase"/>
</dbReference>
<dbReference type="InterPro" id="IPR038729">
    <property type="entry name" value="Rad50/SbcC_AAA"/>
</dbReference>
<keyword evidence="3" id="KW-0540">Nuclease</keyword>
<dbReference type="EMBL" id="JACHFB010000001">
    <property type="protein sequence ID" value="MBB6212937.1"/>
    <property type="molecule type" value="Genomic_DNA"/>
</dbReference>
<dbReference type="SUPFAM" id="SSF52540">
    <property type="entry name" value="P-loop containing nucleoside triphosphate hydrolases"/>
    <property type="match status" value="1"/>
</dbReference>
<sequence length="951" mass="112000">MNMRINKLIFKNIASYKGEHELNFDTLLLRQSGIFLISGNTGSGKSTILDCITLALYARVYRLGKKIVDIISKGETSAYVKLTFTISGKIYESFIELNVKNIETPKSMLLSCFFDNRIIEGRTDVLDHIKSLCRLDFNQFCQTVILPQGNFQEFLTSTPKEKTAIIDNIFNLKKYDNLEFYLKSDFERTKFNIDKLLNSESYEKSILDYDESEYKSLKDYLDLVNIDQLEIDLENVRRAISFCNQAIASNERYLGLEIEISSLRDQLSFHVEYLNSLERDYSVQNKLKENLDLDRKIYLCSDFWNLKNLVAMQGELFNDIRLLDLELSKVKSNLKEIKDLDNNNFNFSYVKELYNKNCNLFNLRPVENDYQSLLLRKNSLEDEKKELLRSQSKKNDEIKSISSEKSNFDFDKYVYYEALKLFQTFNDELISKYKDRVEFLLKATEKEDFNKNKEKNIIIKIDLYKELLKYLDDKNFSIESDKEKLKYIEVEYKNYQHKDKLSVCSLKELYTLNSKLHLIQNQIDELKYQLSCKQEEISKQEANVLEFENNDAEILRLIGKNLFDKYISYFDREKILAFESKLEKLEQFKVRKKDLKIEISLKNKNFDQNLLKIRDLLLKLNLNLSFNDYSSLEREFNVVLAKQKSVENEWDKLVLNLKNLEDFKIKTETQIKFIKESIFTLKARLNEEKNSFINIISNLKSGFFSSFSFESETALEQINKNSLYFLQELSLSISAKLEFLSRDIEKYKIKLLNFQALQKKINQQKINLDLLRGELNLAKERKDKLDVLRKVVIRSSGLKYYVQTFLINDILRLANEKYLRWIFPDFELKTNKESKEFDFLIEDKKDVNKIRTVKTLSGGEKFLVSLALSLALSDKIRDSELKIEAFFLDEGFGNLDEDTLAQVMPKLSKFQMMTGRQIGIISHVSYLKEMIKAQIVINKISKISYIAMENL</sequence>
<dbReference type="GO" id="GO:0004527">
    <property type="term" value="F:exonuclease activity"/>
    <property type="evidence" value="ECO:0007669"/>
    <property type="project" value="UniProtKB-KW"/>
</dbReference>
<proteinExistence type="predicted"/>